<dbReference type="EMBL" id="OX459118">
    <property type="protein sequence ID" value="CAI9091517.1"/>
    <property type="molecule type" value="Genomic_DNA"/>
</dbReference>
<evidence type="ECO:0000256" key="3">
    <source>
        <dbReference type="ARBA" id="ARBA00012307"/>
    </source>
</evidence>
<keyword evidence="11" id="KW-1185">Reference proteome</keyword>
<dbReference type="Proteomes" id="UP001161247">
    <property type="component" value="Chromosome 1"/>
</dbReference>
<comment type="pathway">
    <text evidence="1">Lipid metabolism; fatty acid biosynthesis.</text>
</comment>
<evidence type="ECO:0000256" key="7">
    <source>
        <dbReference type="SAM" id="Phobius"/>
    </source>
</evidence>
<evidence type="ECO:0000259" key="8">
    <source>
        <dbReference type="Pfam" id="PF08392"/>
    </source>
</evidence>
<keyword evidence="7" id="KW-0472">Membrane</keyword>
<evidence type="ECO:0000256" key="5">
    <source>
        <dbReference type="ARBA" id="ARBA00023315"/>
    </source>
</evidence>
<keyword evidence="4" id="KW-0808">Transferase</keyword>
<evidence type="ECO:0000256" key="2">
    <source>
        <dbReference type="ARBA" id="ARBA00005531"/>
    </source>
</evidence>
<organism evidence="10 11">
    <name type="scientific">Oldenlandia corymbosa var. corymbosa</name>
    <dbReference type="NCBI Taxonomy" id="529605"/>
    <lineage>
        <taxon>Eukaryota</taxon>
        <taxon>Viridiplantae</taxon>
        <taxon>Streptophyta</taxon>
        <taxon>Embryophyta</taxon>
        <taxon>Tracheophyta</taxon>
        <taxon>Spermatophyta</taxon>
        <taxon>Magnoliopsida</taxon>
        <taxon>eudicotyledons</taxon>
        <taxon>Gunneridae</taxon>
        <taxon>Pentapetalae</taxon>
        <taxon>asterids</taxon>
        <taxon>lamiids</taxon>
        <taxon>Gentianales</taxon>
        <taxon>Rubiaceae</taxon>
        <taxon>Rubioideae</taxon>
        <taxon>Spermacoceae</taxon>
        <taxon>Hedyotis-Oldenlandia complex</taxon>
        <taxon>Oldenlandia</taxon>
    </lineage>
</organism>
<feature type="transmembrane region" description="Helical" evidence="7">
    <location>
        <begin position="49"/>
        <end position="69"/>
    </location>
</feature>
<evidence type="ECO:0000256" key="4">
    <source>
        <dbReference type="ARBA" id="ARBA00022679"/>
    </source>
</evidence>
<feature type="domain" description="Beta-ketoacyl-[acyl-carrier-protein] synthase III C-terminal" evidence="9">
    <location>
        <begin position="758"/>
        <end position="837"/>
    </location>
</feature>
<comment type="similarity">
    <text evidence="2">Belongs to the thiolase-like superfamily. Chalcone/stilbene synthases family.</text>
</comment>
<dbReference type="InterPro" id="IPR012392">
    <property type="entry name" value="3-ktacl-CoA_syn"/>
</dbReference>
<dbReference type="CDD" id="cd00831">
    <property type="entry name" value="CHS_like"/>
    <property type="match status" value="2"/>
</dbReference>
<dbReference type="AlphaFoldDB" id="A0AAV1CAP7"/>
<evidence type="ECO:0000259" key="9">
    <source>
        <dbReference type="Pfam" id="PF08541"/>
    </source>
</evidence>
<dbReference type="InterPro" id="IPR016039">
    <property type="entry name" value="Thiolase-like"/>
</dbReference>
<accession>A0AAV1CAP7</accession>
<dbReference type="InterPro" id="IPR013747">
    <property type="entry name" value="ACP_syn_III_C"/>
</dbReference>
<sequence>MWSTMEAMKKCDEVRSEVDSEKVGNDYHLSIKSPLSTDHKQLKQQLTNLMMLLLLFIPPFLLFLFVHLLRREHVLISPIFWDQLIMSCCGVVANSRIFLGCFLTVFLGTLYFKSRPREVYLVDFACFKPGPELLASNDILLDKARKRGTCSEESLSFMKAVTERSGLAPETYMPPAAFDESRHYPGMADGRKEAEMIMFGAVDQLLAKTSGVVRTSEIGILVVNCTMFCPTPSLSSTLVNHYKLRSNILSYNLGGMACSAGVLAIDLAKQLLQVNPNSYALIVSLECISPHFYSGNDKSMLVTNCLFRLGGAAVLLSNKSCDRRHSKYRLLHSLLTTTGADDTSYKCTFQREDDDNIVGLSLSKDILKVAAETLRINLTRLGPLVLPISEKLKYLFNLVGRKVLNMKIQPYVPDFKLAFQHFCIHAGGKQLLNGMEKELGLTEWLMEPSRMTLYRPRKVYLVDFACFKPGPQLQASHDVLLDKVRQTGTVSEKNINFMKGFMGRSGMGHKTFLPEIFFDSSRVRAGMADARTEAEMLMFGAVDQLLAKTGVNTKEIGVLVVNCSTFCPTPSLSAAVVNHYKLRSNVLSYNLGGMGCSAGIIALDLAKQLLQVNPDTYALIVSLESIAINLYGGNNHFMLVSNCYFRLGGAAILLTNKPSDRGRSKYQLLHSLRATTAADDKSYKCIFQQEDEDGEVGVTLTLDCVGAAKEAVRLNLTALAPLVLPISEQLKWLFSVVGRNVLKMKMEAYVPDFKRAFEHFCIHTGGKQVFNAMEKHLGLTKWLMEPSRMTFYRYGNLSSSSVWYELAYIEAKGRIKRGDRICQIGLGSGFKCNTAVWSALRTIDPANEIHNPWLDEIDQFPVDLCS</sequence>
<feature type="transmembrane region" description="Helical" evidence="7">
    <location>
        <begin position="84"/>
        <end position="112"/>
    </location>
</feature>
<evidence type="ECO:0000256" key="1">
    <source>
        <dbReference type="ARBA" id="ARBA00005194"/>
    </source>
</evidence>
<dbReference type="Pfam" id="PF08392">
    <property type="entry name" value="FAE1_CUT1_RppA"/>
    <property type="match status" value="2"/>
</dbReference>
<dbReference type="SUPFAM" id="SSF53901">
    <property type="entry name" value="Thiolase-like"/>
    <property type="match status" value="4"/>
</dbReference>
<evidence type="ECO:0000313" key="10">
    <source>
        <dbReference type="EMBL" id="CAI9091517.1"/>
    </source>
</evidence>
<evidence type="ECO:0000256" key="6">
    <source>
        <dbReference type="ARBA" id="ARBA00047375"/>
    </source>
</evidence>
<feature type="domain" description="FAE" evidence="8">
    <location>
        <begin position="453"/>
        <end position="740"/>
    </location>
</feature>
<dbReference type="GO" id="GO:0016020">
    <property type="term" value="C:membrane"/>
    <property type="evidence" value="ECO:0007669"/>
    <property type="project" value="InterPro"/>
</dbReference>
<keyword evidence="7" id="KW-1133">Transmembrane helix</keyword>
<dbReference type="Gene3D" id="3.40.47.10">
    <property type="match status" value="2"/>
</dbReference>
<proteinExistence type="inferred from homology"/>
<name>A0AAV1CAP7_OLDCO</name>
<dbReference type="GO" id="GO:0006633">
    <property type="term" value="P:fatty acid biosynthetic process"/>
    <property type="evidence" value="ECO:0007669"/>
    <property type="project" value="InterPro"/>
</dbReference>
<reference evidence="10" key="1">
    <citation type="submission" date="2023-03" db="EMBL/GenBank/DDBJ databases">
        <authorList>
            <person name="Julca I."/>
        </authorList>
    </citation>
    <scope>NUCLEOTIDE SEQUENCE</scope>
</reference>
<dbReference type="GO" id="GO:0009922">
    <property type="term" value="F:fatty acid elongase activity"/>
    <property type="evidence" value="ECO:0007669"/>
    <property type="project" value="UniProtKB-EC"/>
</dbReference>
<keyword evidence="7" id="KW-0812">Transmembrane</keyword>
<comment type="catalytic activity">
    <reaction evidence="6">
        <text>a very-long-chain acyl-CoA + malonyl-CoA + H(+) = a very-long-chain 3-oxoacyl-CoA + CO2 + CoA</text>
        <dbReference type="Rhea" id="RHEA:32727"/>
        <dbReference type="ChEBI" id="CHEBI:15378"/>
        <dbReference type="ChEBI" id="CHEBI:16526"/>
        <dbReference type="ChEBI" id="CHEBI:57287"/>
        <dbReference type="ChEBI" id="CHEBI:57384"/>
        <dbReference type="ChEBI" id="CHEBI:90725"/>
        <dbReference type="ChEBI" id="CHEBI:90736"/>
        <dbReference type="EC" id="2.3.1.199"/>
    </reaction>
</comment>
<feature type="domain" description="FAE" evidence="8">
    <location>
        <begin position="111"/>
        <end position="403"/>
    </location>
</feature>
<gene>
    <name evidence="10" type="ORF">OLC1_LOCUS3427</name>
</gene>
<protein>
    <recommendedName>
        <fullName evidence="3">very-long-chain 3-oxoacyl-CoA synthase</fullName>
        <ecNumber evidence="3">2.3.1.199</ecNumber>
    </recommendedName>
</protein>
<keyword evidence="5" id="KW-0012">Acyltransferase</keyword>
<dbReference type="PANTHER" id="PTHR31561">
    <property type="entry name" value="3-KETOACYL-COA SYNTHASE"/>
    <property type="match status" value="1"/>
</dbReference>
<evidence type="ECO:0000313" key="11">
    <source>
        <dbReference type="Proteomes" id="UP001161247"/>
    </source>
</evidence>
<dbReference type="EC" id="2.3.1.199" evidence="3"/>
<dbReference type="InterPro" id="IPR013601">
    <property type="entry name" value="FAE1_typ3_polyketide_synth"/>
</dbReference>
<dbReference type="Pfam" id="PF08541">
    <property type="entry name" value="ACP_syn_III_C"/>
    <property type="match status" value="1"/>
</dbReference>